<dbReference type="InterPro" id="IPR055411">
    <property type="entry name" value="LRR_FXL15/At3g58940/PEG3-like"/>
</dbReference>
<accession>A0A2G2ZBF8</accession>
<evidence type="ECO:0000259" key="2">
    <source>
        <dbReference type="Pfam" id="PF24758"/>
    </source>
</evidence>
<keyword evidence="4" id="KW-1185">Reference proteome</keyword>
<dbReference type="InterPro" id="IPR053781">
    <property type="entry name" value="F-box_AtFBL13-like"/>
</dbReference>
<dbReference type="OrthoDB" id="1534647at2759"/>
<proteinExistence type="predicted"/>
<reference evidence="3 4" key="1">
    <citation type="journal article" date="2014" name="Nat. Genet.">
        <title>Genome sequence of the hot pepper provides insights into the evolution of pungency in Capsicum species.</title>
        <authorList>
            <person name="Kim S."/>
            <person name="Park M."/>
            <person name="Yeom S.I."/>
            <person name="Kim Y.M."/>
            <person name="Lee J.M."/>
            <person name="Lee H.A."/>
            <person name="Seo E."/>
            <person name="Choi J."/>
            <person name="Cheong K."/>
            <person name="Kim K.T."/>
            <person name="Jung K."/>
            <person name="Lee G.W."/>
            <person name="Oh S.K."/>
            <person name="Bae C."/>
            <person name="Kim S.B."/>
            <person name="Lee H.Y."/>
            <person name="Kim S.Y."/>
            <person name="Kim M.S."/>
            <person name="Kang B.C."/>
            <person name="Jo Y.D."/>
            <person name="Yang H.B."/>
            <person name="Jeong H.J."/>
            <person name="Kang W.H."/>
            <person name="Kwon J.K."/>
            <person name="Shin C."/>
            <person name="Lim J.Y."/>
            <person name="Park J.H."/>
            <person name="Huh J.H."/>
            <person name="Kim J.S."/>
            <person name="Kim B.D."/>
            <person name="Cohen O."/>
            <person name="Paran I."/>
            <person name="Suh M.C."/>
            <person name="Lee S.B."/>
            <person name="Kim Y.K."/>
            <person name="Shin Y."/>
            <person name="Noh S.J."/>
            <person name="Park J."/>
            <person name="Seo Y.S."/>
            <person name="Kwon S.Y."/>
            <person name="Kim H.A."/>
            <person name="Park J.M."/>
            <person name="Kim H.J."/>
            <person name="Choi S.B."/>
            <person name="Bosland P.W."/>
            <person name="Reeves G."/>
            <person name="Jo S.H."/>
            <person name="Lee B.W."/>
            <person name="Cho H.T."/>
            <person name="Choi H.S."/>
            <person name="Lee M.S."/>
            <person name="Yu Y."/>
            <person name="Do Choi Y."/>
            <person name="Park B.S."/>
            <person name="van Deynze A."/>
            <person name="Ashrafi H."/>
            <person name="Hill T."/>
            <person name="Kim W.T."/>
            <person name="Pai H.S."/>
            <person name="Ahn H.K."/>
            <person name="Yeam I."/>
            <person name="Giovannoni J.J."/>
            <person name="Rose J.K."/>
            <person name="Sorensen I."/>
            <person name="Lee S.J."/>
            <person name="Kim R.W."/>
            <person name="Choi I.Y."/>
            <person name="Choi B.S."/>
            <person name="Lim J.S."/>
            <person name="Lee Y.H."/>
            <person name="Choi D."/>
        </authorList>
    </citation>
    <scope>NUCLEOTIDE SEQUENCE [LARGE SCALE GENOMIC DNA]</scope>
    <source>
        <strain evidence="4">cv. CM334</strain>
    </source>
</reference>
<dbReference type="InterPro" id="IPR036047">
    <property type="entry name" value="F-box-like_dom_sf"/>
</dbReference>
<dbReference type="PANTHER" id="PTHR31639:SF146">
    <property type="entry name" value="FBD DOMAIN-CONTAINING PROTEIN"/>
    <property type="match status" value="1"/>
</dbReference>
<dbReference type="AlphaFoldDB" id="A0A2G2ZBF8"/>
<organism evidence="3 4">
    <name type="scientific">Capsicum annuum</name>
    <name type="common">Capsicum pepper</name>
    <dbReference type="NCBI Taxonomy" id="4072"/>
    <lineage>
        <taxon>Eukaryota</taxon>
        <taxon>Viridiplantae</taxon>
        <taxon>Streptophyta</taxon>
        <taxon>Embryophyta</taxon>
        <taxon>Tracheophyta</taxon>
        <taxon>Spermatophyta</taxon>
        <taxon>Magnoliopsida</taxon>
        <taxon>eudicotyledons</taxon>
        <taxon>Gunneridae</taxon>
        <taxon>Pentapetalae</taxon>
        <taxon>asterids</taxon>
        <taxon>lamiids</taxon>
        <taxon>Solanales</taxon>
        <taxon>Solanaceae</taxon>
        <taxon>Solanoideae</taxon>
        <taxon>Capsiceae</taxon>
        <taxon>Capsicum</taxon>
    </lineage>
</organism>
<evidence type="ECO:0000259" key="1">
    <source>
        <dbReference type="Pfam" id="PF00646"/>
    </source>
</evidence>
<dbReference type="SUPFAM" id="SSF81383">
    <property type="entry name" value="F-box domain"/>
    <property type="match status" value="1"/>
</dbReference>
<dbReference type="Gene3D" id="1.20.1280.50">
    <property type="match status" value="1"/>
</dbReference>
<dbReference type="Proteomes" id="UP000222542">
    <property type="component" value="Unassembled WGS sequence"/>
</dbReference>
<comment type="caution">
    <text evidence="3">The sequence shown here is derived from an EMBL/GenBank/DDBJ whole genome shotgun (WGS) entry which is preliminary data.</text>
</comment>
<name>A0A2G2ZBF8_CAPAN</name>
<dbReference type="PANTHER" id="PTHR31639">
    <property type="entry name" value="F-BOX PROTEIN-LIKE"/>
    <property type="match status" value="1"/>
</dbReference>
<evidence type="ECO:0000313" key="3">
    <source>
        <dbReference type="EMBL" id="PHT79336.1"/>
    </source>
</evidence>
<feature type="domain" description="F-box" evidence="1">
    <location>
        <begin position="7"/>
        <end position="46"/>
    </location>
</feature>
<evidence type="ECO:0000313" key="4">
    <source>
        <dbReference type="Proteomes" id="UP000222542"/>
    </source>
</evidence>
<sequence>MERLDLISKLPLPILDHILSFLAIKDAAKTSVLSKTWNSAWNSLSSLEFGPENFGSPYYVSYVFVDQILAKRQKHKISIQRFNMIYFPNYLNVDNWFKILVECNIKELWFEFATRYPGKKLPEVIFAAKALNVLRLGGFKIELPSNGVKFSSLKELHLVNSFLDEQLLKAICTIL</sequence>
<dbReference type="CDD" id="cd22160">
    <property type="entry name" value="F-box_AtFBL13-like"/>
    <property type="match status" value="1"/>
</dbReference>
<dbReference type="InterPro" id="IPR001810">
    <property type="entry name" value="F-box_dom"/>
</dbReference>
<dbReference type="Pfam" id="PF00646">
    <property type="entry name" value="F-box"/>
    <property type="match status" value="1"/>
</dbReference>
<dbReference type="Gramene" id="PHT79336">
    <property type="protein sequence ID" value="PHT79336"/>
    <property type="gene ID" value="T459_17388"/>
</dbReference>
<protein>
    <submittedName>
        <fullName evidence="3">Uncharacterized protein</fullName>
    </submittedName>
</protein>
<reference evidence="3 4" key="2">
    <citation type="journal article" date="2017" name="Genome Biol.">
        <title>New reference genome sequences of hot pepper reveal the massive evolution of plant disease-resistance genes by retroduplication.</title>
        <authorList>
            <person name="Kim S."/>
            <person name="Park J."/>
            <person name="Yeom S.I."/>
            <person name="Kim Y.M."/>
            <person name="Seo E."/>
            <person name="Kim K.T."/>
            <person name="Kim M.S."/>
            <person name="Lee J.M."/>
            <person name="Cheong K."/>
            <person name="Shin H.S."/>
            <person name="Kim S.B."/>
            <person name="Han K."/>
            <person name="Lee J."/>
            <person name="Park M."/>
            <person name="Lee H.A."/>
            <person name="Lee H.Y."/>
            <person name="Lee Y."/>
            <person name="Oh S."/>
            <person name="Lee J.H."/>
            <person name="Choi E."/>
            <person name="Choi E."/>
            <person name="Lee S.E."/>
            <person name="Jeon J."/>
            <person name="Kim H."/>
            <person name="Choi G."/>
            <person name="Song H."/>
            <person name="Lee J."/>
            <person name="Lee S.C."/>
            <person name="Kwon J.K."/>
            <person name="Lee H.Y."/>
            <person name="Koo N."/>
            <person name="Hong Y."/>
            <person name="Kim R.W."/>
            <person name="Kang W.H."/>
            <person name="Huh J.H."/>
            <person name="Kang B.C."/>
            <person name="Yang T.J."/>
            <person name="Lee Y.H."/>
            <person name="Bennetzen J.L."/>
            <person name="Choi D."/>
        </authorList>
    </citation>
    <scope>NUCLEOTIDE SEQUENCE [LARGE SCALE GENOMIC DNA]</scope>
    <source>
        <strain evidence="4">cv. CM334</strain>
    </source>
</reference>
<feature type="domain" description="F-box/LRR-repeat protein 15/At3g58940/PEG3-like LRR" evidence="2">
    <location>
        <begin position="93"/>
        <end position="171"/>
    </location>
</feature>
<dbReference type="EMBL" id="AYRZ02000006">
    <property type="protein sequence ID" value="PHT79336.1"/>
    <property type="molecule type" value="Genomic_DNA"/>
</dbReference>
<gene>
    <name evidence="3" type="ORF">T459_17388</name>
</gene>
<dbReference type="Pfam" id="PF24758">
    <property type="entry name" value="LRR_At5g56370"/>
    <property type="match status" value="1"/>
</dbReference>
<dbReference type="OMA" id="LVECNIK"/>
<dbReference type="STRING" id="4072.A0A2G2ZBF8"/>